<keyword evidence="1" id="KW-0853">WD repeat</keyword>
<dbReference type="EMBL" id="CAJJDN010000068">
    <property type="protein sequence ID" value="CAD8097643.1"/>
    <property type="molecule type" value="Genomic_DNA"/>
</dbReference>
<accession>A0A8S1P3J7</accession>
<dbReference type="SMART" id="SM00320">
    <property type="entry name" value="WD40"/>
    <property type="match status" value="3"/>
</dbReference>
<evidence type="ECO:0008006" key="4">
    <source>
        <dbReference type="Google" id="ProtNLM"/>
    </source>
</evidence>
<evidence type="ECO:0000256" key="1">
    <source>
        <dbReference type="PROSITE-ProRule" id="PRU00221"/>
    </source>
</evidence>
<reference evidence="2" key="1">
    <citation type="submission" date="2021-01" db="EMBL/GenBank/DDBJ databases">
        <authorList>
            <consortium name="Genoscope - CEA"/>
            <person name="William W."/>
        </authorList>
    </citation>
    <scope>NUCLEOTIDE SEQUENCE</scope>
</reference>
<evidence type="ECO:0000313" key="2">
    <source>
        <dbReference type="EMBL" id="CAD8097643.1"/>
    </source>
</evidence>
<dbReference type="PROSITE" id="PS50082">
    <property type="entry name" value="WD_REPEATS_2"/>
    <property type="match status" value="2"/>
</dbReference>
<dbReference type="OrthoDB" id="284782at2759"/>
<dbReference type="GO" id="GO:0097361">
    <property type="term" value="C:cytosolic [4Fe-4S] assembly targeting complex"/>
    <property type="evidence" value="ECO:0007669"/>
    <property type="project" value="TreeGrafter"/>
</dbReference>
<proteinExistence type="predicted"/>
<dbReference type="PROSITE" id="PS50294">
    <property type="entry name" value="WD_REPEATS_REGION"/>
    <property type="match status" value="2"/>
</dbReference>
<comment type="caution">
    <text evidence="2">The sequence shown here is derived from an EMBL/GenBank/DDBJ whole genome shotgun (WGS) entry which is preliminary data.</text>
</comment>
<feature type="repeat" description="WD" evidence="1">
    <location>
        <begin position="320"/>
        <end position="354"/>
    </location>
</feature>
<name>A0A8S1P3J7_9CILI</name>
<organism evidence="2 3">
    <name type="scientific">Paramecium sonneborni</name>
    <dbReference type="NCBI Taxonomy" id="65129"/>
    <lineage>
        <taxon>Eukaryota</taxon>
        <taxon>Sar</taxon>
        <taxon>Alveolata</taxon>
        <taxon>Ciliophora</taxon>
        <taxon>Intramacronucleata</taxon>
        <taxon>Oligohymenophorea</taxon>
        <taxon>Peniculida</taxon>
        <taxon>Parameciidae</taxon>
        <taxon>Paramecium</taxon>
    </lineage>
</organism>
<protein>
    <recommendedName>
        <fullName evidence="4">WD40 repeat-containing protein</fullName>
    </recommendedName>
</protein>
<dbReference type="Proteomes" id="UP000692954">
    <property type="component" value="Unassembled WGS sequence"/>
</dbReference>
<feature type="repeat" description="WD" evidence="1">
    <location>
        <begin position="275"/>
        <end position="309"/>
    </location>
</feature>
<dbReference type="GO" id="GO:0016226">
    <property type="term" value="P:iron-sulfur cluster assembly"/>
    <property type="evidence" value="ECO:0007669"/>
    <property type="project" value="TreeGrafter"/>
</dbReference>
<evidence type="ECO:0000313" key="3">
    <source>
        <dbReference type="Proteomes" id="UP000692954"/>
    </source>
</evidence>
<dbReference type="Pfam" id="PF00400">
    <property type="entry name" value="WD40"/>
    <property type="match status" value="2"/>
</dbReference>
<dbReference type="AlphaFoldDB" id="A0A8S1P3J7"/>
<dbReference type="PANTHER" id="PTHR19920:SF0">
    <property type="entry name" value="CYTOSOLIC IRON-SULFUR PROTEIN ASSEMBLY PROTEIN CIAO1-RELATED"/>
    <property type="match status" value="1"/>
</dbReference>
<sequence>MIENEKSLQCALNHQLPIVYVLLNPSISKQQRLLCTECLDNVDFEGKVIGFKKIIQMIEEQQHQKMNLIENTIIQYIQQIESFHNLISQMKSNIILQLEQLSTILKDWISNLYSIGLKHSQYSFNDELEIIINKNNYMKSNPTSFVKDISREYNNQNSKAASKLEQYNQFPEYNKCKQILSDIQIDLSKQEQFENLNNNSINKIIELKDIIQIQFLQLLQEKDVKFNFIDQSVKQKEACVSIVFNSSGSIMVSTNEEVIKVWNFNSGRIQLLQNLQQHESWVNCLIYSRIQKAFLSCSSDNTIKIWKLKKENQWINSESNKQHTAEVLCLIINQNEDQLFSGGNDKSIKVWQLDFSNDKLIYQYSLEKHKSIVYEGS</sequence>
<gene>
    <name evidence="2" type="ORF">PSON_ATCC_30995.1.T0680255</name>
</gene>
<dbReference type="InterPro" id="IPR001680">
    <property type="entry name" value="WD40_rpt"/>
</dbReference>
<keyword evidence="3" id="KW-1185">Reference proteome</keyword>
<dbReference type="PANTHER" id="PTHR19920">
    <property type="entry name" value="WD40 PROTEIN CIAO1"/>
    <property type="match status" value="1"/>
</dbReference>